<dbReference type="Gene3D" id="2.115.10.20">
    <property type="entry name" value="Glycosyl hydrolase domain, family 43"/>
    <property type="match status" value="1"/>
</dbReference>
<evidence type="ECO:0000256" key="1">
    <source>
        <dbReference type="ARBA" id="ARBA00009865"/>
    </source>
</evidence>
<evidence type="ECO:0000256" key="3">
    <source>
        <dbReference type="ARBA" id="ARBA00023295"/>
    </source>
</evidence>
<dbReference type="Gene3D" id="2.60.120.200">
    <property type="match status" value="1"/>
</dbReference>
<dbReference type="InterPro" id="IPR023296">
    <property type="entry name" value="Glyco_hydro_beta-prop_sf"/>
</dbReference>
<evidence type="ECO:0000313" key="6">
    <source>
        <dbReference type="Proteomes" id="UP001501407"/>
    </source>
</evidence>
<comment type="caution">
    <text evidence="5">The sequence shown here is derived from an EMBL/GenBank/DDBJ whole genome shotgun (WGS) entry which is preliminary data.</text>
</comment>
<dbReference type="Pfam" id="PF04616">
    <property type="entry name" value="Glyco_hydro_43"/>
    <property type="match status" value="1"/>
</dbReference>
<organism evidence="5 6">
    <name type="scientific">Microbacterium yannicii</name>
    <dbReference type="NCBI Taxonomy" id="671622"/>
    <lineage>
        <taxon>Bacteria</taxon>
        <taxon>Bacillati</taxon>
        <taxon>Actinomycetota</taxon>
        <taxon>Actinomycetes</taxon>
        <taxon>Micrococcales</taxon>
        <taxon>Microbacteriaceae</taxon>
        <taxon>Microbacterium</taxon>
    </lineage>
</organism>
<accession>A0ABP9MAF3</accession>
<dbReference type="SUPFAM" id="SSF75005">
    <property type="entry name" value="Arabinanase/levansucrase/invertase"/>
    <property type="match status" value="1"/>
</dbReference>
<comment type="similarity">
    <text evidence="1 4">Belongs to the glycosyl hydrolase 43 family.</text>
</comment>
<dbReference type="EMBL" id="BAABKZ010000002">
    <property type="protein sequence ID" value="GAA5092506.1"/>
    <property type="molecule type" value="Genomic_DNA"/>
</dbReference>
<keyword evidence="2 4" id="KW-0378">Hydrolase</keyword>
<keyword evidence="6" id="KW-1185">Reference proteome</keyword>
<evidence type="ECO:0000313" key="5">
    <source>
        <dbReference type="EMBL" id="GAA5092506.1"/>
    </source>
</evidence>
<dbReference type="InterPro" id="IPR006710">
    <property type="entry name" value="Glyco_hydro_43"/>
</dbReference>
<reference evidence="6" key="1">
    <citation type="journal article" date="2019" name="Int. J. Syst. Evol. Microbiol.">
        <title>The Global Catalogue of Microorganisms (GCM) 10K type strain sequencing project: providing services to taxonomists for standard genome sequencing and annotation.</title>
        <authorList>
            <consortium name="The Broad Institute Genomics Platform"/>
            <consortium name="The Broad Institute Genome Sequencing Center for Infectious Disease"/>
            <person name="Wu L."/>
            <person name="Ma J."/>
        </authorList>
    </citation>
    <scope>NUCLEOTIDE SEQUENCE [LARGE SCALE GENOMIC DNA]</scope>
    <source>
        <strain evidence="6">JCM 18959</strain>
    </source>
</reference>
<dbReference type="InterPro" id="IPR051795">
    <property type="entry name" value="Glycosyl_Hydrlase_43"/>
</dbReference>
<keyword evidence="3 4" id="KW-0326">Glycosidase</keyword>
<dbReference type="CDD" id="cd18617">
    <property type="entry name" value="GH43_XynB-like"/>
    <property type="match status" value="1"/>
</dbReference>
<dbReference type="PANTHER" id="PTHR42812:SF12">
    <property type="entry name" value="BETA-XYLOSIDASE-RELATED"/>
    <property type="match status" value="1"/>
</dbReference>
<gene>
    <name evidence="5" type="ORF">GCM10025760_21290</name>
</gene>
<sequence length="484" mass="52594">MTQRPILPGFHPDPSICRVGDEYYLATSSFEYFPGVPIFRSRDLVEWTQLGNVLDRPSQLNVRAGLTGASGGIYAPTLRHQGGRFWMTTTNIHDIARGQLIVHSDDPAGPWSEPVYTEGLLGIDPDLSWDDDGVCRLTWSDVIRPGISQAVVDPATGAVLSEPQTVWAGTGGAHAEGPHLVRRGDWWYLLVAEGGTGPGHMVTIARSRQPEGPFEPSPTNPILTHRSTSADVQSTGHADLVQLADGTWAMVFLGTRPRGTFPRWHTNGRETFLAGVDWVDDWPVVDESRFDVAELDTAFDDRFESAALDARWIAPGVMPASFAVPGEGGVTLSRGASGEARPLVTRVRDETWSARADALGDFALSVRIDDAHRVSIERIGDELVVRGVIGPLDGVLARADAPRSAYSLEIRAEEFEAERGARRGPDLVRLGYATDEFVELAQVDGRYLATEVAGGFTGRVVGVEATRDDVVVTRFAYRGLSSRA</sequence>
<dbReference type="Proteomes" id="UP001501407">
    <property type="component" value="Unassembled WGS sequence"/>
</dbReference>
<proteinExistence type="inferred from homology"/>
<dbReference type="GO" id="GO:0016787">
    <property type="term" value="F:hydrolase activity"/>
    <property type="evidence" value="ECO:0007669"/>
    <property type="project" value="UniProtKB-KW"/>
</dbReference>
<evidence type="ECO:0000256" key="2">
    <source>
        <dbReference type="ARBA" id="ARBA00022801"/>
    </source>
</evidence>
<dbReference type="RefSeq" id="WP_194414715.1">
    <property type="nucleotide sequence ID" value="NZ_BAABKZ010000002.1"/>
</dbReference>
<evidence type="ECO:0000256" key="4">
    <source>
        <dbReference type="RuleBase" id="RU361187"/>
    </source>
</evidence>
<name>A0ABP9MAF3_9MICO</name>
<protein>
    <submittedName>
        <fullName evidence="5">Glycoside hydrolase family 43 protein</fullName>
    </submittedName>
</protein>
<dbReference type="PANTHER" id="PTHR42812">
    <property type="entry name" value="BETA-XYLOSIDASE"/>
    <property type="match status" value="1"/>
</dbReference>